<dbReference type="EMBL" id="BAABIW010000017">
    <property type="protein sequence ID" value="GAA5029946.1"/>
    <property type="molecule type" value="Genomic_DNA"/>
</dbReference>
<keyword evidence="3" id="KW-0378">Hydrolase</keyword>
<evidence type="ECO:0000256" key="2">
    <source>
        <dbReference type="ARBA" id="ARBA00022670"/>
    </source>
</evidence>
<proteinExistence type="inferred from homology"/>
<dbReference type="InterPro" id="IPR000064">
    <property type="entry name" value="NLP_P60_dom"/>
</dbReference>
<evidence type="ECO:0000313" key="6">
    <source>
        <dbReference type="EMBL" id="GAA5029946.1"/>
    </source>
</evidence>
<name>A0ABP9JH99_9MICO</name>
<keyword evidence="7" id="KW-1185">Reference proteome</keyword>
<organism evidence="6 7">
    <name type="scientific">Terrabacter aeriphilus</name>
    <dbReference type="NCBI Taxonomy" id="515662"/>
    <lineage>
        <taxon>Bacteria</taxon>
        <taxon>Bacillati</taxon>
        <taxon>Actinomycetota</taxon>
        <taxon>Actinomycetes</taxon>
        <taxon>Micrococcales</taxon>
        <taxon>Intrasporangiaceae</taxon>
        <taxon>Terrabacter</taxon>
    </lineage>
</organism>
<evidence type="ECO:0000256" key="4">
    <source>
        <dbReference type="ARBA" id="ARBA00022807"/>
    </source>
</evidence>
<gene>
    <name evidence="6" type="ORF">GCM10023258_26740</name>
</gene>
<comment type="caution">
    <text evidence="6">The sequence shown here is derived from an EMBL/GenBank/DDBJ whole genome shotgun (WGS) entry which is preliminary data.</text>
</comment>
<comment type="similarity">
    <text evidence="1">Belongs to the peptidase C40 family.</text>
</comment>
<evidence type="ECO:0000313" key="7">
    <source>
        <dbReference type="Proteomes" id="UP001500427"/>
    </source>
</evidence>
<dbReference type="PANTHER" id="PTHR47359:SF3">
    <property type="entry name" value="NLP_P60 DOMAIN-CONTAINING PROTEIN-RELATED"/>
    <property type="match status" value="1"/>
</dbReference>
<accession>A0ABP9JH99</accession>
<evidence type="ECO:0000256" key="1">
    <source>
        <dbReference type="ARBA" id="ARBA00007074"/>
    </source>
</evidence>
<dbReference type="Proteomes" id="UP001500427">
    <property type="component" value="Unassembled WGS sequence"/>
</dbReference>
<dbReference type="SUPFAM" id="SSF54001">
    <property type="entry name" value="Cysteine proteinases"/>
    <property type="match status" value="1"/>
</dbReference>
<protein>
    <recommendedName>
        <fullName evidence="5">NlpC/P60 domain-containing protein</fullName>
    </recommendedName>
</protein>
<dbReference type="PANTHER" id="PTHR47359">
    <property type="entry name" value="PEPTIDOGLYCAN DL-ENDOPEPTIDASE CWLO"/>
    <property type="match status" value="1"/>
</dbReference>
<evidence type="ECO:0000256" key="3">
    <source>
        <dbReference type="ARBA" id="ARBA00022801"/>
    </source>
</evidence>
<evidence type="ECO:0000259" key="5">
    <source>
        <dbReference type="PROSITE" id="PS51935"/>
    </source>
</evidence>
<dbReference type="RefSeq" id="WP_345507993.1">
    <property type="nucleotide sequence ID" value="NZ_BAABIW010000017.1"/>
</dbReference>
<dbReference type="InterPro" id="IPR038765">
    <property type="entry name" value="Papain-like_cys_pep_sf"/>
</dbReference>
<feature type="domain" description="NlpC/P60" evidence="5">
    <location>
        <begin position="72"/>
        <end position="189"/>
    </location>
</feature>
<reference evidence="7" key="1">
    <citation type="journal article" date="2019" name="Int. J. Syst. Evol. Microbiol.">
        <title>The Global Catalogue of Microorganisms (GCM) 10K type strain sequencing project: providing services to taxonomists for standard genome sequencing and annotation.</title>
        <authorList>
            <consortium name="The Broad Institute Genomics Platform"/>
            <consortium name="The Broad Institute Genome Sequencing Center for Infectious Disease"/>
            <person name="Wu L."/>
            <person name="Ma J."/>
        </authorList>
    </citation>
    <scope>NUCLEOTIDE SEQUENCE [LARGE SCALE GENOMIC DNA]</scope>
    <source>
        <strain evidence="7">JCM 17687</strain>
    </source>
</reference>
<keyword evidence="4" id="KW-0788">Thiol protease</keyword>
<dbReference type="Pfam" id="PF00877">
    <property type="entry name" value="NLPC_P60"/>
    <property type="match status" value="1"/>
</dbReference>
<sequence length="189" mass="19681">MPISALARRIPWQSLTVTPLLAAALVLGTGGAPTSSVTDWGASQAAAAGAEASGPVTIDAAPVAYTTPAQRAARGRYAVNIAAAQQGDPYRYGAAGPSAFDCSGLIYYTYRTRLGVGVPRTANAQRLAAVAVSKSRMQPGDLIFFMSGGRAYHVGLYAGSGKVWHSPKPGQRVQLSKIWTTSWVAGRMV</sequence>
<dbReference type="Gene3D" id="3.90.1720.10">
    <property type="entry name" value="endopeptidase domain like (from Nostoc punctiforme)"/>
    <property type="match status" value="1"/>
</dbReference>
<keyword evidence="2" id="KW-0645">Protease</keyword>
<dbReference type="InterPro" id="IPR051794">
    <property type="entry name" value="PG_Endopeptidase_C40"/>
</dbReference>
<dbReference type="PROSITE" id="PS51935">
    <property type="entry name" value="NLPC_P60"/>
    <property type="match status" value="1"/>
</dbReference>